<evidence type="ECO:0000313" key="3">
    <source>
        <dbReference type="Proteomes" id="UP000186922"/>
    </source>
</evidence>
<evidence type="ECO:0000256" key="1">
    <source>
        <dbReference type="SAM" id="MobiDB-lite"/>
    </source>
</evidence>
<protein>
    <submittedName>
        <fullName evidence="2">Uncharacterized protein</fullName>
    </submittedName>
</protein>
<accession>A0A1D1VPA9</accession>
<dbReference type="Proteomes" id="UP000186922">
    <property type="component" value="Unassembled WGS sequence"/>
</dbReference>
<name>A0A1D1VPA9_RAMVA</name>
<comment type="caution">
    <text evidence="2">The sequence shown here is derived from an EMBL/GenBank/DDBJ whole genome shotgun (WGS) entry which is preliminary data.</text>
</comment>
<proteinExistence type="predicted"/>
<evidence type="ECO:0000313" key="2">
    <source>
        <dbReference type="EMBL" id="GAV02791.1"/>
    </source>
</evidence>
<keyword evidence="3" id="KW-1185">Reference proteome</keyword>
<organism evidence="2 3">
    <name type="scientific">Ramazzottius varieornatus</name>
    <name type="common">Water bear</name>
    <name type="synonym">Tardigrade</name>
    <dbReference type="NCBI Taxonomy" id="947166"/>
    <lineage>
        <taxon>Eukaryota</taxon>
        <taxon>Metazoa</taxon>
        <taxon>Ecdysozoa</taxon>
        <taxon>Tardigrada</taxon>
        <taxon>Eutardigrada</taxon>
        <taxon>Parachela</taxon>
        <taxon>Hypsibioidea</taxon>
        <taxon>Ramazzottiidae</taxon>
        <taxon>Ramazzottius</taxon>
    </lineage>
</organism>
<sequence>MLGFLVRRDENSRAFSCNLWDHLYTFNGERRIFAAYNSENDQSGHDGEPGAPTSAGTN</sequence>
<gene>
    <name evidence="2" type="primary">RvY_13314-1</name>
    <name evidence="2" type="synonym">RvY_13314.1</name>
    <name evidence="2" type="ORF">RvY_13314</name>
</gene>
<feature type="region of interest" description="Disordered" evidence="1">
    <location>
        <begin position="37"/>
        <end position="58"/>
    </location>
</feature>
<dbReference type="AlphaFoldDB" id="A0A1D1VPA9"/>
<dbReference type="EMBL" id="BDGG01000008">
    <property type="protein sequence ID" value="GAV02791.1"/>
    <property type="molecule type" value="Genomic_DNA"/>
</dbReference>
<reference evidence="2 3" key="1">
    <citation type="journal article" date="2016" name="Nat. Commun.">
        <title>Extremotolerant tardigrade genome and improved radiotolerance of human cultured cells by tardigrade-unique protein.</title>
        <authorList>
            <person name="Hashimoto T."/>
            <person name="Horikawa D.D."/>
            <person name="Saito Y."/>
            <person name="Kuwahara H."/>
            <person name="Kozuka-Hata H."/>
            <person name="Shin-I T."/>
            <person name="Minakuchi Y."/>
            <person name="Ohishi K."/>
            <person name="Motoyama A."/>
            <person name="Aizu T."/>
            <person name="Enomoto A."/>
            <person name="Kondo K."/>
            <person name="Tanaka S."/>
            <person name="Hara Y."/>
            <person name="Koshikawa S."/>
            <person name="Sagara H."/>
            <person name="Miura T."/>
            <person name="Yokobori S."/>
            <person name="Miyagawa K."/>
            <person name="Suzuki Y."/>
            <person name="Kubo T."/>
            <person name="Oyama M."/>
            <person name="Kohara Y."/>
            <person name="Fujiyama A."/>
            <person name="Arakawa K."/>
            <person name="Katayama T."/>
            <person name="Toyoda A."/>
            <person name="Kunieda T."/>
        </authorList>
    </citation>
    <scope>NUCLEOTIDE SEQUENCE [LARGE SCALE GENOMIC DNA]</scope>
    <source>
        <strain evidence="2 3">YOKOZUNA-1</strain>
    </source>
</reference>